<dbReference type="GO" id="GO:0016740">
    <property type="term" value="F:transferase activity"/>
    <property type="evidence" value="ECO:0007669"/>
    <property type="project" value="UniProtKB-KW"/>
</dbReference>
<comment type="caution">
    <text evidence="1">The sequence shown here is derived from an EMBL/GenBank/DDBJ whole genome shotgun (WGS) entry which is preliminary data.</text>
</comment>
<dbReference type="InterPro" id="IPR014942">
    <property type="entry name" value="AbiEii"/>
</dbReference>
<sequence length="303" mass="34369">MKSPSNVAASVRQRLLNKARSDNRSFNELLQYYAMERFLYRLSCSNSAHRFILKGALLLKVWEISEFRATMDIDMLGKTSNDEADILPIISDILAATVEEDGMVFDPGSLHAEPITEDAAYEGIRIRFRGALDSAKVVMQIDIGFGDIVYPAPEEAFLPTILDFPAPELYCYTRESAIAEKFEAMVKLGLLNSRMKDFYDIWILSRGFDFTGSDLAEAIRLTFKQRHCPIPETIEAFSPAFVLEKQVQWTAFRKRLGQDYIPSDFEEIVTHLNNFLTPIVATLATNKKFDGKWSAPGPSWKNL</sequence>
<reference evidence="1 2" key="1">
    <citation type="submission" date="2021-02" db="EMBL/GenBank/DDBJ databases">
        <title>Activity-based single-cell genomes from oceanic crustal fluid captures similar information to metagenomic and metatranscriptomic surveys with orders of magnitude less sampling.</title>
        <authorList>
            <person name="D'Angelo T.S."/>
            <person name="Orcutt B.N."/>
        </authorList>
    </citation>
    <scope>NUCLEOTIDE SEQUENCE [LARGE SCALE GENOMIC DNA]</scope>
    <source>
        <strain evidence="1">AH-315-G02</strain>
    </source>
</reference>
<evidence type="ECO:0000313" key="2">
    <source>
        <dbReference type="Proteomes" id="UP000717534"/>
    </source>
</evidence>
<accession>A0ABS3AU48</accession>
<name>A0ABS3AU48_9BACT</name>
<evidence type="ECO:0000313" key="1">
    <source>
        <dbReference type="EMBL" id="MBN4068497.1"/>
    </source>
</evidence>
<gene>
    <name evidence="1" type="ORF">JYU06_03105</name>
</gene>
<keyword evidence="2" id="KW-1185">Reference proteome</keyword>
<proteinExistence type="predicted"/>
<keyword evidence="1" id="KW-0808">Transferase</keyword>
<dbReference type="Pfam" id="PF08843">
    <property type="entry name" value="AbiEii"/>
    <property type="match status" value="1"/>
</dbReference>
<dbReference type="EMBL" id="JAFITO010000019">
    <property type="protein sequence ID" value="MBN4068497.1"/>
    <property type="molecule type" value="Genomic_DNA"/>
</dbReference>
<dbReference type="Proteomes" id="UP000717534">
    <property type="component" value="Unassembled WGS sequence"/>
</dbReference>
<protein>
    <submittedName>
        <fullName evidence="1">Nucleotidyl transferase AbiEii/AbiGii toxin family protein</fullName>
    </submittedName>
</protein>
<organism evidence="1 2">
    <name type="scientific">Desulfotalea psychrophila</name>
    <dbReference type="NCBI Taxonomy" id="84980"/>
    <lineage>
        <taxon>Bacteria</taxon>
        <taxon>Pseudomonadati</taxon>
        <taxon>Thermodesulfobacteriota</taxon>
        <taxon>Desulfobulbia</taxon>
        <taxon>Desulfobulbales</taxon>
        <taxon>Desulfocapsaceae</taxon>
        <taxon>Desulfotalea</taxon>
    </lineage>
</organism>